<feature type="region of interest" description="Disordered" evidence="1">
    <location>
        <begin position="1"/>
        <end position="24"/>
    </location>
</feature>
<evidence type="ECO:0000313" key="4">
    <source>
        <dbReference type="Proteomes" id="UP001281761"/>
    </source>
</evidence>
<feature type="compositionally biased region" description="Polar residues" evidence="1">
    <location>
        <begin position="1"/>
        <end position="19"/>
    </location>
</feature>
<reference evidence="3 4" key="1">
    <citation type="journal article" date="2022" name="bioRxiv">
        <title>Genomics of Preaxostyla Flagellates Illuminates Evolutionary Transitions and the Path Towards Mitochondrial Loss.</title>
        <authorList>
            <person name="Novak L.V.F."/>
            <person name="Treitli S.C."/>
            <person name="Pyrih J."/>
            <person name="Halakuc P."/>
            <person name="Pipaliya S.V."/>
            <person name="Vacek V."/>
            <person name="Brzon O."/>
            <person name="Soukal P."/>
            <person name="Eme L."/>
            <person name="Dacks J.B."/>
            <person name="Karnkowska A."/>
            <person name="Elias M."/>
            <person name="Hampl V."/>
        </authorList>
    </citation>
    <scope>NUCLEOTIDE SEQUENCE [LARGE SCALE GENOMIC DNA]</scope>
    <source>
        <strain evidence="3">NAU3</strain>
        <tissue evidence="3">Gut</tissue>
    </source>
</reference>
<evidence type="ECO:0000256" key="1">
    <source>
        <dbReference type="SAM" id="MobiDB-lite"/>
    </source>
</evidence>
<name>A0ABQ9XDR9_9EUKA</name>
<dbReference type="Pfam" id="PF03184">
    <property type="entry name" value="DDE_1"/>
    <property type="match status" value="1"/>
</dbReference>
<dbReference type="EMBL" id="JARBJD010000157">
    <property type="protein sequence ID" value="KAK2949365.1"/>
    <property type="molecule type" value="Genomic_DNA"/>
</dbReference>
<dbReference type="Proteomes" id="UP001281761">
    <property type="component" value="Unassembled WGS sequence"/>
</dbReference>
<evidence type="ECO:0000313" key="3">
    <source>
        <dbReference type="EMBL" id="KAK2949365.1"/>
    </source>
</evidence>
<accession>A0ABQ9XDR9</accession>
<keyword evidence="4" id="KW-1185">Reference proteome</keyword>
<organism evidence="3 4">
    <name type="scientific">Blattamonas nauphoetae</name>
    <dbReference type="NCBI Taxonomy" id="2049346"/>
    <lineage>
        <taxon>Eukaryota</taxon>
        <taxon>Metamonada</taxon>
        <taxon>Preaxostyla</taxon>
        <taxon>Oxymonadida</taxon>
        <taxon>Blattamonas</taxon>
    </lineage>
</organism>
<feature type="domain" description="DDE-1" evidence="2">
    <location>
        <begin position="23"/>
        <end position="70"/>
    </location>
</feature>
<dbReference type="InterPro" id="IPR004875">
    <property type="entry name" value="DDE_SF_endonuclease_dom"/>
</dbReference>
<feature type="compositionally biased region" description="Basic and acidic residues" evidence="1">
    <location>
        <begin position="188"/>
        <end position="201"/>
    </location>
</feature>
<proteinExistence type="predicted"/>
<feature type="region of interest" description="Disordered" evidence="1">
    <location>
        <begin position="180"/>
        <end position="201"/>
    </location>
</feature>
<gene>
    <name evidence="3" type="ORF">BLNAU_15661</name>
</gene>
<comment type="caution">
    <text evidence="3">The sequence shown here is derived from an EMBL/GenBank/DDBJ whole genome shotgun (WGS) entry which is preliminary data.</text>
</comment>
<protein>
    <recommendedName>
        <fullName evidence="2">DDE-1 domain-containing protein</fullName>
    </recommendedName>
</protein>
<evidence type="ECO:0000259" key="2">
    <source>
        <dbReference type="Pfam" id="PF03184"/>
    </source>
</evidence>
<sequence>MEEQVGLNQKTQPPNSELESTGRPRRRALLNLDGHSSRNNLSLMSWLYENEIDVILLPSHTSGYLQPLDHVPNKKSKTDNAGMDRFLNRRFDAAQEAMHPTSIRARFHKAGLIVTSPTKMLKNLRDEDMENAAGSTDESIQAMKTDTTQESAARGHFRCRGTFLQTHTLGHAGKLTKTGSWWSVGPDGEEKKREKGSDAPRKVVRRDLFNTRSEDYTDPYFSDTDVSDNIVQLDGSDSYSSLSDGEIARVLSTPKGHVISLVDDSED</sequence>